<evidence type="ECO:0000313" key="4">
    <source>
        <dbReference type="Proteomes" id="UP000789759"/>
    </source>
</evidence>
<organism evidence="3 4">
    <name type="scientific">Cetraspora pellucida</name>
    <dbReference type="NCBI Taxonomy" id="1433469"/>
    <lineage>
        <taxon>Eukaryota</taxon>
        <taxon>Fungi</taxon>
        <taxon>Fungi incertae sedis</taxon>
        <taxon>Mucoromycota</taxon>
        <taxon>Glomeromycotina</taxon>
        <taxon>Glomeromycetes</taxon>
        <taxon>Diversisporales</taxon>
        <taxon>Gigasporaceae</taxon>
        <taxon>Cetraspora</taxon>
    </lineage>
</organism>
<dbReference type="EMBL" id="CAJVQA010003569">
    <property type="protein sequence ID" value="CAG8577965.1"/>
    <property type="molecule type" value="Genomic_DNA"/>
</dbReference>
<dbReference type="AlphaFoldDB" id="A0A9N9G526"/>
<accession>A0A9N9G526</accession>
<sequence>LNIGMCSKYPLLEVDIKNWVKSLHSQQKIMSRQIIRTKAKQLAREKVKKLTSTSCIQRPAYNCCGISTSQDSSKEDIIFNYDIIDLTQNDNANMNND</sequence>
<feature type="non-terminal residue" evidence="3">
    <location>
        <position position="1"/>
    </location>
</feature>
<gene>
    <name evidence="3" type="ORF">CPELLU_LOCUS5954</name>
</gene>
<name>A0A9N9G526_9GLOM</name>
<dbReference type="Proteomes" id="UP000789759">
    <property type="component" value="Unassembled WGS sequence"/>
</dbReference>
<evidence type="ECO:0000313" key="3">
    <source>
        <dbReference type="EMBL" id="CAG8577965.1"/>
    </source>
</evidence>
<protein>
    <submittedName>
        <fullName evidence="3">24692_t:CDS:1</fullName>
    </submittedName>
</protein>
<keyword evidence="4" id="KW-1185">Reference proteome</keyword>
<evidence type="ECO:0000256" key="1">
    <source>
        <dbReference type="ARBA" id="ARBA00023125"/>
    </source>
</evidence>
<dbReference type="Pfam" id="PF03221">
    <property type="entry name" value="HTH_Tnp_Tc5"/>
    <property type="match status" value="1"/>
</dbReference>
<feature type="non-terminal residue" evidence="3">
    <location>
        <position position="97"/>
    </location>
</feature>
<proteinExistence type="predicted"/>
<dbReference type="GO" id="GO:0003677">
    <property type="term" value="F:DNA binding"/>
    <property type="evidence" value="ECO:0007669"/>
    <property type="project" value="UniProtKB-KW"/>
</dbReference>
<evidence type="ECO:0000259" key="2">
    <source>
        <dbReference type="Pfam" id="PF03221"/>
    </source>
</evidence>
<keyword evidence="1" id="KW-0238">DNA-binding</keyword>
<dbReference type="InterPro" id="IPR006600">
    <property type="entry name" value="HTH_CenpB_DNA-bd_dom"/>
</dbReference>
<reference evidence="3" key="1">
    <citation type="submission" date="2021-06" db="EMBL/GenBank/DDBJ databases">
        <authorList>
            <person name="Kallberg Y."/>
            <person name="Tangrot J."/>
            <person name="Rosling A."/>
        </authorList>
    </citation>
    <scope>NUCLEOTIDE SEQUENCE</scope>
    <source>
        <strain evidence="3">FL966</strain>
    </source>
</reference>
<feature type="domain" description="HTH CENPB-type" evidence="2">
    <location>
        <begin position="9"/>
        <end position="46"/>
    </location>
</feature>
<comment type="caution">
    <text evidence="3">The sequence shown here is derived from an EMBL/GenBank/DDBJ whole genome shotgun (WGS) entry which is preliminary data.</text>
</comment>